<proteinExistence type="predicted"/>
<dbReference type="AlphaFoldDB" id="A0A6J6T581"/>
<dbReference type="PROSITE" id="PS51318">
    <property type="entry name" value="TAT"/>
    <property type="match status" value="1"/>
</dbReference>
<organism evidence="2">
    <name type="scientific">freshwater metagenome</name>
    <dbReference type="NCBI Taxonomy" id="449393"/>
    <lineage>
        <taxon>unclassified sequences</taxon>
        <taxon>metagenomes</taxon>
        <taxon>ecological metagenomes</taxon>
    </lineage>
</organism>
<dbReference type="InterPro" id="IPR006311">
    <property type="entry name" value="TAT_signal"/>
</dbReference>
<reference evidence="2" key="1">
    <citation type="submission" date="2020-05" db="EMBL/GenBank/DDBJ databases">
        <authorList>
            <person name="Chiriac C."/>
            <person name="Salcher M."/>
            <person name="Ghai R."/>
            <person name="Kavagutti S V."/>
        </authorList>
    </citation>
    <scope>NUCLEOTIDE SEQUENCE</scope>
</reference>
<accession>A0A6J6T581</accession>
<protein>
    <submittedName>
        <fullName evidence="2">Unannotated protein</fullName>
    </submittedName>
</protein>
<sequence length="323" mass="32627">MLVSNFSPRRTRGRFISLVATAALAVGFLGLGAAPVSAANGCTLTGAASGTVGAAQNLTFAGCLGATTLTATYPGANNLVLTSSISVDASGAGSHSWTPQNSGVANLSLNASNDNGGILASVNITSGGSAACVTMTLAAAPVLSVNTSAGLVATVQDSRESFLTVDGTVTFTDSSNNVLGTAPLSRLGRKNVATINWAPTALGPITITATILLNPTCGTTWVTKTFTVGLQTQTAKYTPPASGPVNKGRTLKLEVGGEADTNAGQNITWEVTSSKKKCSLEFPSSGDVKLKIKKKGVCAVTGTAPGVANEWSPYSISLRYHAK</sequence>
<evidence type="ECO:0000313" key="2">
    <source>
        <dbReference type="EMBL" id="CAB4742124.1"/>
    </source>
</evidence>
<dbReference type="EMBL" id="CAEZXZ010000066">
    <property type="protein sequence ID" value="CAB4702133.1"/>
    <property type="molecule type" value="Genomic_DNA"/>
</dbReference>
<gene>
    <name evidence="1" type="ORF">UFOPK2625_00557</name>
    <name evidence="2" type="ORF">UFOPK2809_00406</name>
</gene>
<dbReference type="EMBL" id="CAEZZA010000038">
    <property type="protein sequence ID" value="CAB4742124.1"/>
    <property type="molecule type" value="Genomic_DNA"/>
</dbReference>
<evidence type="ECO:0000313" key="1">
    <source>
        <dbReference type="EMBL" id="CAB4702133.1"/>
    </source>
</evidence>
<dbReference type="Gene3D" id="2.60.40.10">
    <property type="entry name" value="Immunoglobulins"/>
    <property type="match status" value="1"/>
</dbReference>
<name>A0A6J6T581_9ZZZZ</name>
<dbReference type="InterPro" id="IPR013783">
    <property type="entry name" value="Ig-like_fold"/>
</dbReference>